<dbReference type="AlphaFoldDB" id="A0A0W1R8H1"/>
<feature type="coiled-coil region" evidence="1">
    <location>
        <begin position="326"/>
        <end position="353"/>
    </location>
</feature>
<reference evidence="2 3" key="1">
    <citation type="submission" date="2015-12" db="EMBL/GenBank/DDBJ databases">
        <title>Haloprofundus marisrubri gen. nov., sp. nov., an extremely halophilic archaeon isolated from the Discovery deep brine-seawater interface in the Red Sea.</title>
        <authorList>
            <person name="Zhang G."/>
            <person name="Stingl U."/>
            <person name="Rashid M."/>
        </authorList>
    </citation>
    <scope>NUCLEOTIDE SEQUENCE [LARGE SCALE GENOMIC DNA]</scope>
    <source>
        <strain evidence="2 3">SB9</strain>
    </source>
</reference>
<keyword evidence="1" id="KW-0175">Coiled coil</keyword>
<protein>
    <submittedName>
        <fullName evidence="2">Uncharacterized protein</fullName>
    </submittedName>
</protein>
<dbReference type="RefSeq" id="WP_058582684.1">
    <property type="nucleotide sequence ID" value="NZ_LOPU01000029.1"/>
</dbReference>
<dbReference type="Gene3D" id="3.40.50.300">
    <property type="entry name" value="P-loop containing nucleotide triphosphate hydrolases"/>
    <property type="match status" value="1"/>
</dbReference>
<dbReference type="SUPFAM" id="SSF52540">
    <property type="entry name" value="P-loop containing nucleoside triphosphate hydrolases"/>
    <property type="match status" value="1"/>
</dbReference>
<accession>A0A0W1R8H1</accession>
<evidence type="ECO:0000313" key="2">
    <source>
        <dbReference type="EMBL" id="KTG09532.1"/>
    </source>
</evidence>
<dbReference type="InterPro" id="IPR027417">
    <property type="entry name" value="P-loop_NTPase"/>
</dbReference>
<keyword evidence="3" id="KW-1185">Reference proteome</keyword>
<name>A0A0W1R8H1_9EURY</name>
<dbReference type="Proteomes" id="UP000054387">
    <property type="component" value="Unassembled WGS sequence"/>
</dbReference>
<dbReference type="STRING" id="1514971.AUR64_17345"/>
<proteinExistence type="predicted"/>
<dbReference type="EMBL" id="LOPU01000029">
    <property type="protein sequence ID" value="KTG09532.1"/>
    <property type="molecule type" value="Genomic_DNA"/>
</dbReference>
<sequence>MSGDYDWLTVIRLKERLLSADINALQESGLVDDETIDDLISFERAYEPGSREHWKTGEPAVFPENTEEWRDIVRPVVSKEIGKALRQGNMRLLEYAAGADSDDRDVPFQEALTLEEQVHGDDFKIFVFTGGQGGGKSYFAYVLAKYKVRLCERDGIPVRAVTNSLSAVEMNEELEFVGSPKQLLDYRLENPGQIVFVLDEASSFFDSKGAGHAADLAKFVPFLRRLRKMRILVIVVSHRAMDIGTDIRKLESVVFIHKPDQDKAVFYEDEKDGKLKDKIMEISGYTTDERFDYKSEDLFISWKWEGLDDIVDLMENPQEFRQLWEEKGVVKDLRELAERIEQAEDLKDDRADRIRACADLGYSQAEIAEFADVSKTTVNSILDVQEVND</sequence>
<organism evidence="2 3">
    <name type="scientific">Haloprofundus marisrubri</name>
    <dbReference type="NCBI Taxonomy" id="1514971"/>
    <lineage>
        <taxon>Archaea</taxon>
        <taxon>Methanobacteriati</taxon>
        <taxon>Methanobacteriota</taxon>
        <taxon>Stenosarchaea group</taxon>
        <taxon>Halobacteria</taxon>
        <taxon>Halobacteriales</taxon>
        <taxon>Haloferacaceae</taxon>
        <taxon>Haloprofundus</taxon>
    </lineage>
</organism>
<dbReference type="OrthoDB" id="324846at2157"/>
<evidence type="ECO:0000313" key="3">
    <source>
        <dbReference type="Proteomes" id="UP000054387"/>
    </source>
</evidence>
<gene>
    <name evidence="2" type="ORF">AUR64_17345</name>
</gene>
<comment type="caution">
    <text evidence="2">The sequence shown here is derived from an EMBL/GenBank/DDBJ whole genome shotgun (WGS) entry which is preliminary data.</text>
</comment>
<evidence type="ECO:0000256" key="1">
    <source>
        <dbReference type="SAM" id="Coils"/>
    </source>
</evidence>